<dbReference type="EMBL" id="JABFTP020000144">
    <property type="protein sequence ID" value="KAL3280671.1"/>
    <property type="molecule type" value="Genomic_DNA"/>
</dbReference>
<evidence type="ECO:0000313" key="2">
    <source>
        <dbReference type="Proteomes" id="UP001516400"/>
    </source>
</evidence>
<accession>A0ABD2NPJ0</accession>
<sequence>MKASKYTQASSPIDNEYRDYQNIDVTRASNDERNVNNDNYTSGEIDVGGIHCHNVNTSSELLLKSNYDPFKTVENNRNRFEGNANTRQAQEIEMVCNCAVKEVVLPFKNRFRDSNSEQNLVLNRSFTSIPKLESTNLSQYSLDRRTGKFPGNRRHLYGNEREQNQKFPQRILDRNVTTLKRIQSPEIINIHRGPHNSMFYDGYDSEHCSIKSCVRDKEFGCDDYGFQRQRSFKAPSRFVLIS</sequence>
<name>A0ABD2NPJ0_9CUCU</name>
<proteinExistence type="predicted"/>
<keyword evidence="2" id="KW-1185">Reference proteome</keyword>
<protein>
    <submittedName>
        <fullName evidence="1">Uncharacterized protein</fullName>
    </submittedName>
</protein>
<dbReference type="Proteomes" id="UP001516400">
    <property type="component" value="Unassembled WGS sequence"/>
</dbReference>
<gene>
    <name evidence="1" type="ORF">HHI36_003908</name>
</gene>
<reference evidence="1 2" key="1">
    <citation type="journal article" date="2021" name="BMC Biol.">
        <title>Horizontally acquired antibacterial genes associated with adaptive radiation of ladybird beetles.</title>
        <authorList>
            <person name="Li H.S."/>
            <person name="Tang X.F."/>
            <person name="Huang Y.H."/>
            <person name="Xu Z.Y."/>
            <person name="Chen M.L."/>
            <person name="Du X.Y."/>
            <person name="Qiu B.Y."/>
            <person name="Chen P.T."/>
            <person name="Zhang W."/>
            <person name="Slipinski A."/>
            <person name="Escalona H.E."/>
            <person name="Waterhouse R.M."/>
            <person name="Zwick A."/>
            <person name="Pang H."/>
        </authorList>
    </citation>
    <scope>NUCLEOTIDE SEQUENCE [LARGE SCALE GENOMIC DNA]</scope>
    <source>
        <strain evidence="1">SYSU2018</strain>
    </source>
</reference>
<dbReference type="AlphaFoldDB" id="A0ABD2NPJ0"/>
<evidence type="ECO:0000313" key="1">
    <source>
        <dbReference type="EMBL" id="KAL3280671.1"/>
    </source>
</evidence>
<comment type="caution">
    <text evidence="1">The sequence shown here is derived from an EMBL/GenBank/DDBJ whole genome shotgun (WGS) entry which is preliminary data.</text>
</comment>
<organism evidence="1 2">
    <name type="scientific">Cryptolaemus montrouzieri</name>
    <dbReference type="NCBI Taxonomy" id="559131"/>
    <lineage>
        <taxon>Eukaryota</taxon>
        <taxon>Metazoa</taxon>
        <taxon>Ecdysozoa</taxon>
        <taxon>Arthropoda</taxon>
        <taxon>Hexapoda</taxon>
        <taxon>Insecta</taxon>
        <taxon>Pterygota</taxon>
        <taxon>Neoptera</taxon>
        <taxon>Endopterygota</taxon>
        <taxon>Coleoptera</taxon>
        <taxon>Polyphaga</taxon>
        <taxon>Cucujiformia</taxon>
        <taxon>Coccinelloidea</taxon>
        <taxon>Coccinellidae</taxon>
        <taxon>Scymninae</taxon>
        <taxon>Scymnini</taxon>
        <taxon>Cryptolaemus</taxon>
    </lineage>
</organism>